<dbReference type="PANTHER" id="PTHR48111">
    <property type="entry name" value="REGULATOR OF RPOS"/>
    <property type="match status" value="1"/>
</dbReference>
<dbReference type="PROSITE" id="PS50110">
    <property type="entry name" value="RESPONSE_REGULATORY"/>
    <property type="match status" value="1"/>
</dbReference>
<dbReference type="GO" id="GO:0032993">
    <property type="term" value="C:protein-DNA complex"/>
    <property type="evidence" value="ECO:0007669"/>
    <property type="project" value="TreeGrafter"/>
</dbReference>
<evidence type="ECO:0000313" key="4">
    <source>
        <dbReference type="EMBL" id="VCU52289.1"/>
    </source>
</evidence>
<evidence type="ECO:0000256" key="2">
    <source>
        <dbReference type="PROSITE-ProRule" id="PRU00169"/>
    </source>
</evidence>
<dbReference type="PANTHER" id="PTHR48111:SF56">
    <property type="entry name" value="TETRATHIONATE RESPONSE REGULATORY PROTEIN TTRR"/>
    <property type="match status" value="1"/>
</dbReference>
<dbReference type="AlphaFoldDB" id="A0A3P4ANZ2"/>
<dbReference type="InterPro" id="IPR011006">
    <property type="entry name" value="CheY-like_superfamily"/>
</dbReference>
<evidence type="ECO:0000259" key="3">
    <source>
        <dbReference type="PROSITE" id="PS50110"/>
    </source>
</evidence>
<gene>
    <name evidence="4" type="primary">czcR_1</name>
    <name evidence="4" type="ORF">TTHN1_00034</name>
</gene>
<dbReference type="GO" id="GO:0000976">
    <property type="term" value="F:transcription cis-regulatory region binding"/>
    <property type="evidence" value="ECO:0007669"/>
    <property type="project" value="TreeGrafter"/>
</dbReference>
<sequence length="233" mass="26136">MRVLLVEDDPGVREALELGLSLEGHEVRAVDRPKEALGLLSWAEVVVLDVLLPQGDGFSLLRAIRERSEVPVLMLTALDGVEWRVKGLREGADDYLVKPYSLQELLARLEALGQGGAGGPVAYLGERALFRCLEVLKGLEVQAFYREGPDLLVLLGRERPLLVLALEGGRLWPHPRPPRGRPLPKRPFPFLRELTLAPWVLEVEGEYRCFVLHRGRVVGILRLDQDLRPLPLF</sequence>
<dbReference type="GO" id="GO:0000156">
    <property type="term" value="F:phosphorelay response regulator activity"/>
    <property type="evidence" value="ECO:0007669"/>
    <property type="project" value="TreeGrafter"/>
</dbReference>
<organism evidence="4 5">
    <name type="scientific">Thermus thermophilus</name>
    <dbReference type="NCBI Taxonomy" id="274"/>
    <lineage>
        <taxon>Bacteria</taxon>
        <taxon>Thermotogati</taxon>
        <taxon>Deinococcota</taxon>
        <taxon>Deinococci</taxon>
        <taxon>Thermales</taxon>
        <taxon>Thermaceae</taxon>
        <taxon>Thermus</taxon>
    </lineage>
</organism>
<reference evidence="4 5" key="1">
    <citation type="submission" date="2018-10" db="EMBL/GenBank/DDBJ databases">
        <authorList>
            <person name="Peiro R."/>
            <person name="Begona"/>
            <person name="Cbmso G."/>
            <person name="Lopez M."/>
            <person name="Gonzalez S."/>
            <person name="Sacristan E."/>
            <person name="Castillo E."/>
        </authorList>
    </citation>
    <scope>NUCLEOTIDE SEQUENCE [LARGE SCALE GENOMIC DNA]</scope>
    <source>
        <strain evidence="4">TTHNAR1</strain>
    </source>
</reference>
<protein>
    <submittedName>
        <fullName evidence="4">Transcriptional activator protein CzcR</fullName>
    </submittedName>
</protein>
<feature type="modified residue" description="4-aspartylphosphate" evidence="2">
    <location>
        <position position="49"/>
    </location>
</feature>
<dbReference type="RefSeq" id="WP_124104097.1">
    <property type="nucleotide sequence ID" value="NZ_LR027517.1"/>
</dbReference>
<feature type="domain" description="Response regulatory" evidence="3">
    <location>
        <begin position="2"/>
        <end position="113"/>
    </location>
</feature>
<dbReference type="GO" id="GO:0006355">
    <property type="term" value="P:regulation of DNA-templated transcription"/>
    <property type="evidence" value="ECO:0007669"/>
    <property type="project" value="TreeGrafter"/>
</dbReference>
<dbReference type="InterPro" id="IPR001789">
    <property type="entry name" value="Sig_transdc_resp-reg_receiver"/>
</dbReference>
<name>A0A3P4ANZ2_THETH</name>
<dbReference type="Pfam" id="PF00072">
    <property type="entry name" value="Response_reg"/>
    <property type="match status" value="1"/>
</dbReference>
<dbReference type="EMBL" id="LR027517">
    <property type="protein sequence ID" value="VCU52289.1"/>
    <property type="molecule type" value="Genomic_DNA"/>
</dbReference>
<dbReference type="GO" id="GO:0005829">
    <property type="term" value="C:cytosol"/>
    <property type="evidence" value="ECO:0007669"/>
    <property type="project" value="TreeGrafter"/>
</dbReference>
<dbReference type="InterPro" id="IPR039420">
    <property type="entry name" value="WalR-like"/>
</dbReference>
<proteinExistence type="predicted"/>
<keyword evidence="2" id="KW-0597">Phosphoprotein</keyword>
<dbReference type="SMART" id="SM00448">
    <property type="entry name" value="REC"/>
    <property type="match status" value="1"/>
</dbReference>
<keyword evidence="1" id="KW-0238">DNA-binding</keyword>
<accession>A0A3P4ANZ2</accession>
<dbReference type="Proteomes" id="UP000279841">
    <property type="component" value="Chromosome"/>
</dbReference>
<dbReference type="SUPFAM" id="SSF52172">
    <property type="entry name" value="CheY-like"/>
    <property type="match status" value="1"/>
</dbReference>
<evidence type="ECO:0000256" key="1">
    <source>
        <dbReference type="ARBA" id="ARBA00023125"/>
    </source>
</evidence>
<dbReference type="Gene3D" id="3.40.50.2300">
    <property type="match status" value="1"/>
</dbReference>
<evidence type="ECO:0000313" key="5">
    <source>
        <dbReference type="Proteomes" id="UP000279841"/>
    </source>
</evidence>